<dbReference type="AlphaFoldDB" id="A0A1G2B5Z6"/>
<reference evidence="3 4" key="1">
    <citation type="journal article" date="2016" name="Nat. Commun.">
        <title>Thousands of microbial genomes shed light on interconnected biogeochemical processes in an aquifer system.</title>
        <authorList>
            <person name="Anantharaman K."/>
            <person name="Brown C.T."/>
            <person name="Hug L.A."/>
            <person name="Sharon I."/>
            <person name="Castelle C.J."/>
            <person name="Probst A.J."/>
            <person name="Thomas B.C."/>
            <person name="Singh A."/>
            <person name="Wilkins M.J."/>
            <person name="Karaoz U."/>
            <person name="Brodie E.L."/>
            <person name="Williams K.H."/>
            <person name="Hubbard S.S."/>
            <person name="Banfield J.F."/>
        </authorList>
    </citation>
    <scope>NUCLEOTIDE SEQUENCE [LARGE SCALE GENOMIC DNA]</scope>
</reference>
<evidence type="ECO:0000313" key="3">
    <source>
        <dbReference type="EMBL" id="OGY84628.1"/>
    </source>
</evidence>
<name>A0A1G2B5Z6_9BACT</name>
<keyword evidence="1" id="KW-0812">Transmembrane</keyword>
<dbReference type="PANTHER" id="PTHR37938:SF1">
    <property type="entry name" value="BLL0215 PROTEIN"/>
    <property type="match status" value="1"/>
</dbReference>
<comment type="caution">
    <text evidence="3">The sequence shown here is derived from an EMBL/GenBank/DDBJ whole genome shotgun (WGS) entry which is preliminary data.</text>
</comment>
<accession>A0A1G2B5Z6</accession>
<evidence type="ECO:0000256" key="1">
    <source>
        <dbReference type="SAM" id="Phobius"/>
    </source>
</evidence>
<evidence type="ECO:0000259" key="2">
    <source>
        <dbReference type="Pfam" id="PF03703"/>
    </source>
</evidence>
<dbReference type="PANTHER" id="PTHR37938">
    <property type="entry name" value="BLL0215 PROTEIN"/>
    <property type="match status" value="1"/>
</dbReference>
<gene>
    <name evidence="3" type="ORF">A3F54_00430</name>
</gene>
<dbReference type="STRING" id="1798542.A3F54_00430"/>
<keyword evidence="1" id="KW-0472">Membrane</keyword>
<feature type="domain" description="YdbS-like PH" evidence="2">
    <location>
        <begin position="75"/>
        <end position="147"/>
    </location>
</feature>
<protein>
    <recommendedName>
        <fullName evidence="2">YdbS-like PH domain-containing protein</fullName>
    </recommendedName>
</protein>
<feature type="transmembrane region" description="Helical" evidence="1">
    <location>
        <begin position="42"/>
        <end position="64"/>
    </location>
</feature>
<organism evidence="3 4">
    <name type="scientific">Candidatus Kerfeldbacteria bacterium RIFCSPHIGHO2_12_FULL_48_17</name>
    <dbReference type="NCBI Taxonomy" id="1798542"/>
    <lineage>
        <taxon>Bacteria</taxon>
        <taxon>Candidatus Kerfeldiibacteriota</taxon>
    </lineage>
</organism>
<dbReference type="Pfam" id="PF03703">
    <property type="entry name" value="bPH_2"/>
    <property type="match status" value="1"/>
</dbReference>
<feature type="transmembrane region" description="Helical" evidence="1">
    <location>
        <begin position="7"/>
        <end position="30"/>
    </location>
</feature>
<proteinExistence type="predicted"/>
<dbReference type="EMBL" id="MHKD01000012">
    <property type="protein sequence ID" value="OGY84628.1"/>
    <property type="molecule type" value="Genomic_DNA"/>
</dbReference>
<dbReference type="InterPro" id="IPR005182">
    <property type="entry name" value="YdbS-like_PH"/>
</dbReference>
<evidence type="ECO:0000313" key="4">
    <source>
        <dbReference type="Proteomes" id="UP000176952"/>
    </source>
</evidence>
<dbReference type="Proteomes" id="UP000176952">
    <property type="component" value="Unassembled WGS sequence"/>
</dbReference>
<keyword evidence="1" id="KW-1133">Transmembrane helix</keyword>
<sequence length="186" mass="21571">MLRRHWIVVVIQLARLALFVIGPIAVYFIVKLLYGFSLPHTTPLYALVVVILGIYYLFIWDFFFSDFIDYFLDIWVLTDQRVVSIEQLGLFNRLVSELNIMNVEDVTSEVRGFFPTVLNYGEVHIQTAGSQKRFVFEQVPEPQKVAQVIMEVHNQVLYHWQRHPAMGDNHHSGAQGASLHPLDENK</sequence>